<dbReference type="Pfam" id="PF01614">
    <property type="entry name" value="IclR_C"/>
    <property type="match status" value="1"/>
</dbReference>
<dbReference type="AlphaFoldDB" id="A0A561BGP7"/>
<name>A0A561BGP7_9BURK</name>
<dbReference type="InterPro" id="IPR014757">
    <property type="entry name" value="Tscrpt_reg_IclR_C"/>
</dbReference>
<keyword evidence="3" id="KW-0804">Transcription</keyword>
<evidence type="ECO:0000256" key="3">
    <source>
        <dbReference type="ARBA" id="ARBA00023163"/>
    </source>
</evidence>
<dbReference type="PANTHER" id="PTHR30136:SF33">
    <property type="entry name" value="TRANSCRIPTIONAL REGULATORY PROTEIN"/>
    <property type="match status" value="1"/>
</dbReference>
<comment type="caution">
    <text evidence="6">The sequence shown here is derived from an EMBL/GenBank/DDBJ whole genome shotgun (WGS) entry which is preliminary data.</text>
</comment>
<dbReference type="SMART" id="SM00346">
    <property type="entry name" value="HTH_ICLR"/>
    <property type="match status" value="1"/>
</dbReference>
<evidence type="ECO:0000259" key="5">
    <source>
        <dbReference type="PROSITE" id="PS51078"/>
    </source>
</evidence>
<proteinExistence type="predicted"/>
<dbReference type="InterPro" id="IPR005471">
    <property type="entry name" value="Tscrpt_reg_IclR_N"/>
</dbReference>
<dbReference type="PROSITE" id="PS51078">
    <property type="entry name" value="ICLR_ED"/>
    <property type="match status" value="1"/>
</dbReference>
<dbReference type="EMBL" id="VIVL01000008">
    <property type="protein sequence ID" value="TWD78048.1"/>
    <property type="molecule type" value="Genomic_DNA"/>
</dbReference>
<accession>A0A561BGP7</accession>
<evidence type="ECO:0000313" key="6">
    <source>
        <dbReference type="EMBL" id="TWD78048.1"/>
    </source>
</evidence>
<dbReference type="GO" id="GO:0003677">
    <property type="term" value="F:DNA binding"/>
    <property type="evidence" value="ECO:0007669"/>
    <property type="project" value="UniProtKB-KW"/>
</dbReference>
<dbReference type="PANTHER" id="PTHR30136">
    <property type="entry name" value="HELIX-TURN-HELIX TRANSCRIPTIONAL REGULATOR, ICLR FAMILY"/>
    <property type="match status" value="1"/>
</dbReference>
<reference evidence="6 7" key="1">
    <citation type="submission" date="2019-06" db="EMBL/GenBank/DDBJ databases">
        <title>Sorghum-associated microbial communities from plants grown in Nebraska, USA.</title>
        <authorList>
            <person name="Schachtman D."/>
        </authorList>
    </citation>
    <scope>NUCLEOTIDE SEQUENCE [LARGE SCALE GENOMIC DNA]</scope>
    <source>
        <strain evidence="6 7">T529</strain>
    </source>
</reference>
<evidence type="ECO:0000256" key="1">
    <source>
        <dbReference type="ARBA" id="ARBA00023015"/>
    </source>
</evidence>
<organism evidence="6 7">
    <name type="scientific">Variovorax beijingensis</name>
    <dbReference type="NCBI Taxonomy" id="2496117"/>
    <lineage>
        <taxon>Bacteria</taxon>
        <taxon>Pseudomonadati</taxon>
        <taxon>Pseudomonadota</taxon>
        <taxon>Betaproteobacteria</taxon>
        <taxon>Burkholderiales</taxon>
        <taxon>Comamonadaceae</taxon>
        <taxon>Variovorax</taxon>
    </lineage>
</organism>
<dbReference type="Gene3D" id="3.30.450.40">
    <property type="match status" value="1"/>
</dbReference>
<dbReference type="InterPro" id="IPR029016">
    <property type="entry name" value="GAF-like_dom_sf"/>
</dbReference>
<dbReference type="SUPFAM" id="SSF55781">
    <property type="entry name" value="GAF domain-like"/>
    <property type="match status" value="1"/>
</dbReference>
<dbReference type="GO" id="GO:0003700">
    <property type="term" value="F:DNA-binding transcription factor activity"/>
    <property type="evidence" value="ECO:0007669"/>
    <property type="project" value="TreeGrafter"/>
</dbReference>
<dbReference type="Proteomes" id="UP000319722">
    <property type="component" value="Unassembled WGS sequence"/>
</dbReference>
<dbReference type="OrthoDB" id="5401369at2"/>
<feature type="domain" description="HTH iclR-type" evidence="4">
    <location>
        <begin position="28"/>
        <end position="90"/>
    </location>
</feature>
<protein>
    <submittedName>
        <fullName evidence="6">DNA-binding IclR family transcriptional regulator</fullName>
    </submittedName>
</protein>
<dbReference type="PROSITE" id="PS51077">
    <property type="entry name" value="HTH_ICLR"/>
    <property type="match status" value="1"/>
</dbReference>
<sequence length="277" mass="30303">MHVLARTSNLLTDLSTTLEEKKESRHFVTALSRGLDILALFTRDVTALGNEDIAQSTGLARSTVTRMTYTLSITKHLVYDSAIKKYRLGPATMAWSYAVMDSMAGVQSLTPFLQDFANQIGASTVALNIQAGSEVIYVAHASGPAQVQVRTGVGTRLKLWQAAAGRVFWSVSDDAKKHEVEQEWLNFPADVRARIAEEMRAAQAEWDSYRFCTSIGAWRLGINAVACTCGDGSGSGWKYVVSCAGMSAEFDLETLKHRIAPQLKDFANFLAPKLTSL</sequence>
<keyword evidence="2 6" id="KW-0238">DNA-binding</keyword>
<dbReference type="InterPro" id="IPR036388">
    <property type="entry name" value="WH-like_DNA-bd_sf"/>
</dbReference>
<dbReference type="RefSeq" id="WP_145745822.1">
    <property type="nucleotide sequence ID" value="NZ_VIVL01000008.1"/>
</dbReference>
<evidence type="ECO:0000313" key="7">
    <source>
        <dbReference type="Proteomes" id="UP000319722"/>
    </source>
</evidence>
<dbReference type="Gene3D" id="1.10.10.10">
    <property type="entry name" value="Winged helix-like DNA-binding domain superfamily/Winged helix DNA-binding domain"/>
    <property type="match status" value="1"/>
</dbReference>
<dbReference type="SUPFAM" id="SSF46785">
    <property type="entry name" value="Winged helix' DNA-binding domain"/>
    <property type="match status" value="1"/>
</dbReference>
<evidence type="ECO:0000259" key="4">
    <source>
        <dbReference type="PROSITE" id="PS51077"/>
    </source>
</evidence>
<evidence type="ECO:0000256" key="2">
    <source>
        <dbReference type="ARBA" id="ARBA00023125"/>
    </source>
</evidence>
<dbReference type="Pfam" id="PF09339">
    <property type="entry name" value="HTH_IclR"/>
    <property type="match status" value="1"/>
</dbReference>
<keyword evidence="1" id="KW-0805">Transcription regulation</keyword>
<dbReference type="InterPro" id="IPR050707">
    <property type="entry name" value="HTH_MetabolicPath_Reg"/>
</dbReference>
<feature type="domain" description="IclR-ED" evidence="5">
    <location>
        <begin position="91"/>
        <end position="276"/>
    </location>
</feature>
<dbReference type="GO" id="GO:0045892">
    <property type="term" value="P:negative regulation of DNA-templated transcription"/>
    <property type="evidence" value="ECO:0007669"/>
    <property type="project" value="TreeGrafter"/>
</dbReference>
<gene>
    <name evidence="6" type="ORF">FB547_108103</name>
</gene>
<dbReference type="InterPro" id="IPR036390">
    <property type="entry name" value="WH_DNA-bd_sf"/>
</dbReference>